<dbReference type="PANTHER" id="PTHR46910:SF33">
    <property type="entry name" value="ZN(II)2CYS6 TRANSCRIPTION FACTOR (EUROFUNG)"/>
    <property type="match status" value="1"/>
</dbReference>
<keyword evidence="2" id="KW-0238">DNA-binding</keyword>
<dbReference type="InterPro" id="IPR036864">
    <property type="entry name" value="Zn2-C6_fun-type_DNA-bd_sf"/>
</dbReference>
<feature type="compositionally biased region" description="Polar residues" evidence="5">
    <location>
        <begin position="539"/>
        <end position="553"/>
    </location>
</feature>
<accession>U1I510</accession>
<gene>
    <name evidence="7" type="ORF">EPUS_05788</name>
</gene>
<dbReference type="CDD" id="cd12148">
    <property type="entry name" value="fungal_TF_MHR"/>
    <property type="match status" value="1"/>
</dbReference>
<feature type="domain" description="Zn(2)-C6 fungal-type" evidence="6">
    <location>
        <begin position="17"/>
        <end position="47"/>
    </location>
</feature>
<dbReference type="GeneID" id="19240735"/>
<organism evidence="7 8">
    <name type="scientific">Endocarpon pusillum (strain Z07020 / HMAS-L-300199)</name>
    <name type="common">Lichen-forming fungus</name>
    <dbReference type="NCBI Taxonomy" id="1263415"/>
    <lineage>
        <taxon>Eukaryota</taxon>
        <taxon>Fungi</taxon>
        <taxon>Dikarya</taxon>
        <taxon>Ascomycota</taxon>
        <taxon>Pezizomycotina</taxon>
        <taxon>Eurotiomycetes</taxon>
        <taxon>Chaetothyriomycetidae</taxon>
        <taxon>Verrucariales</taxon>
        <taxon>Verrucariaceae</taxon>
        <taxon>Endocarpon</taxon>
    </lineage>
</organism>
<dbReference type="PANTHER" id="PTHR46910">
    <property type="entry name" value="TRANSCRIPTION FACTOR PDR1"/>
    <property type="match status" value="1"/>
</dbReference>
<dbReference type="HOGENOM" id="CLU_016178_0_0_1"/>
<name>U1I510_ENDPU</name>
<keyword evidence="1" id="KW-0805">Transcription regulation</keyword>
<feature type="region of interest" description="Disordered" evidence="5">
    <location>
        <begin position="159"/>
        <end position="178"/>
    </location>
</feature>
<evidence type="ECO:0000256" key="2">
    <source>
        <dbReference type="ARBA" id="ARBA00023125"/>
    </source>
</evidence>
<evidence type="ECO:0000256" key="5">
    <source>
        <dbReference type="SAM" id="MobiDB-lite"/>
    </source>
</evidence>
<evidence type="ECO:0000256" key="3">
    <source>
        <dbReference type="ARBA" id="ARBA00023163"/>
    </source>
</evidence>
<dbReference type="PROSITE" id="PS00463">
    <property type="entry name" value="ZN2_CY6_FUNGAL_1"/>
    <property type="match status" value="1"/>
</dbReference>
<dbReference type="eggNOG" id="ENOG502S3CQ">
    <property type="taxonomic scope" value="Eukaryota"/>
</dbReference>
<dbReference type="CDD" id="cd00067">
    <property type="entry name" value="GAL4"/>
    <property type="match status" value="1"/>
</dbReference>
<evidence type="ECO:0000313" key="7">
    <source>
        <dbReference type="EMBL" id="ERF77219.1"/>
    </source>
</evidence>
<feature type="region of interest" description="Disordered" evidence="5">
    <location>
        <begin position="509"/>
        <end position="555"/>
    </location>
</feature>
<dbReference type="OMA" id="GRERPQC"/>
<dbReference type="GO" id="GO:0008270">
    <property type="term" value="F:zinc ion binding"/>
    <property type="evidence" value="ECO:0007669"/>
    <property type="project" value="InterPro"/>
</dbReference>
<dbReference type="SMART" id="SM00066">
    <property type="entry name" value="GAL4"/>
    <property type="match status" value="1"/>
</dbReference>
<sequence>MAPSEKPTQSWSTHDIACTHCRERKIRCGRERPQCAHCRRDGVECEYSTPGKRVNHIKLLCNNIGGLEDRLSNIEGELSRLMTLLKAGVHQRPFMDNSTTEESSATLSIKDSLADVTSCSLPTHDQGACRHNDPIDRHHGPCTLLALCNAFSDTILSEQWTPGPAPGKDQLPKSNKQEDFAKNEAVKDVLVRMCLEAGIEESFDLQPNHTPIRLPPKQFLFMIQNQCFQQADYATDIFVQSSFWSNVERIYSQPFTPADKAWAICFNTIILLVLGSEVQIQNSDPIVESQFVLPFLSTVRTALNNPRVLMAPKLINVQALALLSLAAQQYYPPGFADSIFAQACVLARTLGLHQTPMASDNASPEEQQERFKVFKSLYLRDKSFTISRGSFCWLPGSDCSLSSQLDQSAIADPKLASRVQLAKLQEEIYRLFHPAESQRRCSIRHKTLLLRIEQSLERWADTHDIFTSVNTNPRNVDLQLEFLAARISVLHGSLEPVHCDQSMFQRPDGLSISKSPSLKGLNKSTSRRSSKDKTSSNDACSGSTEENANQPISLRSHRLPDTFSAHGFFLLARNLIQPISTDDESQADEDMNLLQKVCACYRELEGGSQANNHTRKVGHAFGRLLQVVNLVKNDQQLQPLPTMLHQASTAHTPPSTQNFFAGQQGLSDFTDLSTASSYPAPPMPLEGFSSKNNSTAATTSVSTCPSPGLLTPMELEFFSPHFEQPQSIMSPSGRKRVRLSGPNAVMDESPNSRLLSELLAASPMMSFDVAAQEDIHTAVL</sequence>
<protein>
    <recommendedName>
        <fullName evidence="6">Zn(2)-C6 fungal-type domain-containing protein</fullName>
    </recommendedName>
</protein>
<keyword evidence="4" id="KW-0539">Nucleus</keyword>
<dbReference type="Pfam" id="PF00172">
    <property type="entry name" value="Zn_clus"/>
    <property type="match status" value="1"/>
</dbReference>
<reference evidence="8" key="1">
    <citation type="journal article" date="2014" name="BMC Genomics">
        <title>Genome characteristics reveal the impact of lichenization on lichen-forming fungus Endocarpon pusillum Hedwig (Verrucariales, Ascomycota).</title>
        <authorList>
            <person name="Wang Y.-Y."/>
            <person name="Liu B."/>
            <person name="Zhang X.-Y."/>
            <person name="Zhou Q.-M."/>
            <person name="Zhang T."/>
            <person name="Li H."/>
            <person name="Yu Y.-F."/>
            <person name="Zhang X.-L."/>
            <person name="Hao X.-Y."/>
            <person name="Wang M."/>
            <person name="Wang L."/>
            <person name="Wei J.-C."/>
        </authorList>
    </citation>
    <scope>NUCLEOTIDE SEQUENCE [LARGE SCALE GENOMIC DNA]</scope>
    <source>
        <strain evidence="8">Z07020 / HMAS-L-300199</strain>
    </source>
</reference>
<dbReference type="OrthoDB" id="4223075at2759"/>
<keyword evidence="8" id="KW-1185">Reference proteome</keyword>
<dbReference type="EMBL" id="KE720645">
    <property type="protein sequence ID" value="ERF77219.1"/>
    <property type="molecule type" value="Genomic_DNA"/>
</dbReference>
<evidence type="ECO:0000313" key="8">
    <source>
        <dbReference type="Proteomes" id="UP000019373"/>
    </source>
</evidence>
<dbReference type="Proteomes" id="UP000019373">
    <property type="component" value="Unassembled WGS sequence"/>
</dbReference>
<keyword evidence="3" id="KW-0804">Transcription</keyword>
<dbReference type="Gene3D" id="4.10.240.10">
    <property type="entry name" value="Zn(2)-C6 fungal-type DNA-binding domain"/>
    <property type="match status" value="1"/>
</dbReference>
<dbReference type="RefSeq" id="XP_007785429.1">
    <property type="nucleotide sequence ID" value="XM_007787239.1"/>
</dbReference>
<dbReference type="AlphaFoldDB" id="U1I510"/>
<dbReference type="SUPFAM" id="SSF57701">
    <property type="entry name" value="Zn2/Cys6 DNA-binding domain"/>
    <property type="match status" value="1"/>
</dbReference>
<evidence type="ECO:0000259" key="6">
    <source>
        <dbReference type="PROSITE" id="PS50048"/>
    </source>
</evidence>
<dbReference type="InterPro" id="IPR050987">
    <property type="entry name" value="AtrR-like"/>
</dbReference>
<evidence type="ECO:0000256" key="1">
    <source>
        <dbReference type="ARBA" id="ARBA00023015"/>
    </source>
</evidence>
<proteinExistence type="predicted"/>
<dbReference type="GO" id="GO:0003677">
    <property type="term" value="F:DNA binding"/>
    <property type="evidence" value="ECO:0007669"/>
    <property type="project" value="UniProtKB-KW"/>
</dbReference>
<dbReference type="PROSITE" id="PS50048">
    <property type="entry name" value="ZN2_CY6_FUNGAL_2"/>
    <property type="match status" value="1"/>
</dbReference>
<dbReference type="GO" id="GO:0000981">
    <property type="term" value="F:DNA-binding transcription factor activity, RNA polymerase II-specific"/>
    <property type="evidence" value="ECO:0007669"/>
    <property type="project" value="InterPro"/>
</dbReference>
<evidence type="ECO:0000256" key="4">
    <source>
        <dbReference type="ARBA" id="ARBA00023242"/>
    </source>
</evidence>
<dbReference type="InterPro" id="IPR001138">
    <property type="entry name" value="Zn2Cys6_DnaBD"/>
</dbReference>